<keyword evidence="1" id="KW-0812">Transmembrane</keyword>
<keyword evidence="1" id="KW-0472">Membrane</keyword>
<keyword evidence="1" id="KW-1133">Transmembrane helix</keyword>
<feature type="transmembrane region" description="Helical" evidence="1">
    <location>
        <begin position="173"/>
        <end position="193"/>
    </location>
</feature>
<feature type="transmembrane region" description="Helical" evidence="1">
    <location>
        <begin position="46"/>
        <end position="68"/>
    </location>
</feature>
<reference evidence="2 3" key="1">
    <citation type="submission" date="2017-10" db="EMBL/GenBank/DDBJ databases">
        <title>Bifidobacterium xylocopum sp. nov. and Bifidobacterium aemilianum sp. nov., from the carpenter bee (Xylocopa violacea) digestive tract.</title>
        <authorList>
            <person name="Alberoni D."/>
            <person name="Baffoni L."/>
            <person name="Di Gioia D."/>
            <person name="Gaggia F."/>
            <person name="Biavati B."/>
        </authorList>
    </citation>
    <scope>NUCLEOTIDE SEQUENCE [LARGE SCALE GENOMIC DNA]</scope>
    <source>
        <strain evidence="2 3">XV10</strain>
    </source>
</reference>
<protein>
    <recommendedName>
        <fullName evidence="4">Tryptophan-rich sensory protein</fullName>
    </recommendedName>
</protein>
<evidence type="ECO:0000313" key="2">
    <source>
        <dbReference type="EMBL" id="RBP98007.1"/>
    </source>
</evidence>
<dbReference type="EMBL" id="PDCG01000002">
    <property type="protein sequence ID" value="RBP98007.1"/>
    <property type="molecule type" value="Genomic_DNA"/>
</dbReference>
<keyword evidence="3" id="KW-1185">Reference proteome</keyword>
<evidence type="ECO:0000256" key="1">
    <source>
        <dbReference type="SAM" id="Phobius"/>
    </source>
</evidence>
<feature type="transmembrane region" description="Helical" evidence="1">
    <location>
        <begin position="139"/>
        <end position="161"/>
    </location>
</feature>
<accession>A0A366K9K2</accession>
<sequence length="250" mass="27967">MRVEDLILWLAWALTLAFNAYSEMGKLGGMNNAEISGQVHSWFTPAGYAFSIWGLIYLGLAVWLFFFCKSPVGRKPVWHMPMSASGLVFVLSCLLNVAWLTVWHMELFVSSIVLIVSLSITVWSLYARDRIFTRQVTDWAPLSLYGSWLLVATLTNCWYVLLRAHQSWEGSVPVQSLVTLALLLALILVSYLMRRLLGDWMVGLVVLWSGIAIGVKLMGQSAPMAVAIIILTTLGAIVIYAPWKRILTKA</sequence>
<dbReference type="Proteomes" id="UP000252530">
    <property type="component" value="Unassembled WGS sequence"/>
</dbReference>
<gene>
    <name evidence="2" type="ORF">CRD60_02175</name>
</gene>
<proteinExistence type="predicted"/>
<feature type="transmembrane region" description="Helical" evidence="1">
    <location>
        <begin position="80"/>
        <end position="101"/>
    </location>
</feature>
<feature type="transmembrane region" description="Helical" evidence="1">
    <location>
        <begin position="200"/>
        <end position="218"/>
    </location>
</feature>
<dbReference type="PANTHER" id="PTHR33802:SF1">
    <property type="entry name" value="XK-RELATED PROTEIN"/>
    <property type="match status" value="1"/>
</dbReference>
<organism evidence="2 3">
    <name type="scientific">Bifidobacterium aemilianum</name>
    <dbReference type="NCBI Taxonomy" id="2493120"/>
    <lineage>
        <taxon>Bacteria</taxon>
        <taxon>Bacillati</taxon>
        <taxon>Actinomycetota</taxon>
        <taxon>Actinomycetes</taxon>
        <taxon>Bifidobacteriales</taxon>
        <taxon>Bifidobacteriaceae</taxon>
        <taxon>Bifidobacterium</taxon>
    </lineage>
</organism>
<name>A0A366K9K2_9BIFI</name>
<dbReference type="PANTHER" id="PTHR33802">
    <property type="entry name" value="SI:CH211-161H7.5-RELATED"/>
    <property type="match status" value="1"/>
</dbReference>
<comment type="caution">
    <text evidence="2">The sequence shown here is derived from an EMBL/GenBank/DDBJ whole genome shotgun (WGS) entry which is preliminary data.</text>
</comment>
<evidence type="ECO:0000313" key="3">
    <source>
        <dbReference type="Proteomes" id="UP000252530"/>
    </source>
</evidence>
<dbReference type="AlphaFoldDB" id="A0A366K9K2"/>
<feature type="transmembrane region" description="Helical" evidence="1">
    <location>
        <begin position="224"/>
        <end position="243"/>
    </location>
</feature>
<evidence type="ECO:0008006" key="4">
    <source>
        <dbReference type="Google" id="ProtNLM"/>
    </source>
</evidence>
<feature type="transmembrane region" description="Helical" evidence="1">
    <location>
        <begin position="107"/>
        <end position="127"/>
    </location>
</feature>